<dbReference type="SUPFAM" id="SSF52172">
    <property type="entry name" value="CheY-like"/>
    <property type="match status" value="1"/>
</dbReference>
<comment type="similarity">
    <text evidence="6">Belongs to the CheB family.</text>
</comment>
<evidence type="ECO:0000313" key="12">
    <source>
        <dbReference type="Proteomes" id="UP000183952"/>
    </source>
</evidence>
<dbReference type="GO" id="GO:0000156">
    <property type="term" value="F:phosphorelay response regulator activity"/>
    <property type="evidence" value="ECO:0007669"/>
    <property type="project" value="InterPro"/>
</dbReference>
<dbReference type="Gene3D" id="3.40.50.180">
    <property type="entry name" value="Methylesterase CheB, C-terminal domain"/>
    <property type="match status" value="1"/>
</dbReference>
<dbReference type="Pfam" id="PF01339">
    <property type="entry name" value="CheB_methylest"/>
    <property type="match status" value="1"/>
</dbReference>
<reference evidence="11 12" key="1">
    <citation type="submission" date="2016-11" db="EMBL/GenBank/DDBJ databases">
        <authorList>
            <person name="Jaros S."/>
            <person name="Januszkiewicz K."/>
            <person name="Wedrychowicz H."/>
        </authorList>
    </citation>
    <scope>NUCLEOTIDE SEQUENCE [LARGE SCALE GENOMIC DNA]</scope>
    <source>
        <strain evidence="11 12">DSM 3090</strain>
    </source>
</reference>
<dbReference type="GO" id="GO:0008984">
    <property type="term" value="F:protein-glutamate methylesterase activity"/>
    <property type="evidence" value="ECO:0007669"/>
    <property type="project" value="UniProtKB-UniRule"/>
</dbReference>
<keyword evidence="12" id="KW-1185">Reference proteome</keyword>
<dbReference type="EC" id="3.5.1.44" evidence="6"/>
<comment type="domain">
    <text evidence="6">Contains a C-terminal catalytic domain, and an N-terminal region which modulates catalytic activity.</text>
</comment>
<dbReference type="GO" id="GO:0006935">
    <property type="term" value="P:chemotaxis"/>
    <property type="evidence" value="ECO:0007669"/>
    <property type="project" value="UniProtKB-UniRule"/>
</dbReference>
<evidence type="ECO:0000256" key="8">
    <source>
        <dbReference type="PROSITE-ProRule" id="PRU00169"/>
    </source>
</evidence>
<comment type="function">
    <text evidence="4">May play the central regulatory role in sporulation. It may be an element of the effector pathway responsible for the activation of sporulation genes in response to nutritional stress. Spo0A may act in concert with spo0H (a sigma factor) to control the expression of some genes that are critical to the sporulation process.</text>
</comment>
<comment type="catalytic activity">
    <reaction evidence="5 6">
        <text>[protein]-L-glutamate 5-O-methyl ester + H2O = L-glutamyl-[protein] + methanol + H(+)</text>
        <dbReference type="Rhea" id="RHEA:23236"/>
        <dbReference type="Rhea" id="RHEA-COMP:10208"/>
        <dbReference type="Rhea" id="RHEA-COMP:10311"/>
        <dbReference type="ChEBI" id="CHEBI:15377"/>
        <dbReference type="ChEBI" id="CHEBI:15378"/>
        <dbReference type="ChEBI" id="CHEBI:17790"/>
        <dbReference type="ChEBI" id="CHEBI:29973"/>
        <dbReference type="ChEBI" id="CHEBI:82795"/>
        <dbReference type="EC" id="3.1.1.61"/>
    </reaction>
</comment>
<name>A0A1M6LD07_9CLOT</name>
<keyword evidence="1 6" id="KW-0963">Cytoplasm</keyword>
<evidence type="ECO:0000256" key="3">
    <source>
        <dbReference type="ARBA" id="ARBA00022801"/>
    </source>
</evidence>
<proteinExistence type="inferred from homology"/>
<evidence type="ECO:0000259" key="9">
    <source>
        <dbReference type="PROSITE" id="PS50110"/>
    </source>
</evidence>
<dbReference type="CDD" id="cd16432">
    <property type="entry name" value="CheB_Rec"/>
    <property type="match status" value="1"/>
</dbReference>
<dbReference type="Pfam" id="PF00072">
    <property type="entry name" value="Response_reg"/>
    <property type="match status" value="1"/>
</dbReference>
<feature type="domain" description="CheB-type methylesterase" evidence="10">
    <location>
        <begin position="168"/>
        <end position="352"/>
    </location>
</feature>
<dbReference type="HAMAP" id="MF_00099">
    <property type="entry name" value="CheB_chemtxs"/>
    <property type="match status" value="1"/>
</dbReference>
<dbReference type="InterPro" id="IPR001789">
    <property type="entry name" value="Sig_transdc_resp-reg_receiver"/>
</dbReference>
<dbReference type="InterPro" id="IPR000673">
    <property type="entry name" value="Sig_transdc_resp-reg_Me-estase"/>
</dbReference>
<comment type="catalytic activity">
    <reaction evidence="6">
        <text>L-glutaminyl-[protein] + H2O = L-glutamyl-[protein] + NH4(+)</text>
        <dbReference type="Rhea" id="RHEA:16441"/>
        <dbReference type="Rhea" id="RHEA-COMP:10207"/>
        <dbReference type="Rhea" id="RHEA-COMP:10208"/>
        <dbReference type="ChEBI" id="CHEBI:15377"/>
        <dbReference type="ChEBI" id="CHEBI:28938"/>
        <dbReference type="ChEBI" id="CHEBI:29973"/>
        <dbReference type="ChEBI" id="CHEBI:30011"/>
        <dbReference type="EC" id="3.5.1.44"/>
    </reaction>
</comment>
<feature type="active site" evidence="6 7">
    <location>
        <position position="201"/>
    </location>
</feature>
<evidence type="ECO:0000256" key="6">
    <source>
        <dbReference type="HAMAP-Rule" id="MF_00099"/>
    </source>
</evidence>
<dbReference type="AlphaFoldDB" id="A0A1M6LD07"/>
<evidence type="ECO:0000256" key="2">
    <source>
        <dbReference type="ARBA" id="ARBA00022500"/>
    </source>
</evidence>
<feature type="active site" evidence="6 7">
    <location>
        <position position="175"/>
    </location>
</feature>
<accession>A0A1M6LD07</accession>
<feature type="domain" description="Response regulatory" evidence="9">
    <location>
        <begin position="5"/>
        <end position="122"/>
    </location>
</feature>
<dbReference type="PANTHER" id="PTHR42872">
    <property type="entry name" value="PROTEIN-GLUTAMATE METHYLESTERASE/PROTEIN-GLUTAMINE GLUTAMINASE"/>
    <property type="match status" value="1"/>
</dbReference>
<evidence type="ECO:0000313" key="11">
    <source>
        <dbReference type="EMBL" id="SHJ68945.1"/>
    </source>
</evidence>
<dbReference type="GO" id="GO:0005737">
    <property type="term" value="C:cytoplasm"/>
    <property type="evidence" value="ECO:0007669"/>
    <property type="project" value="UniProtKB-SubCell"/>
</dbReference>
<dbReference type="InterPro" id="IPR008248">
    <property type="entry name" value="CheB-like"/>
</dbReference>
<evidence type="ECO:0000259" key="10">
    <source>
        <dbReference type="PROSITE" id="PS50122"/>
    </source>
</evidence>
<dbReference type="PROSITE" id="PS50122">
    <property type="entry name" value="CHEB"/>
    <property type="match status" value="1"/>
</dbReference>
<dbReference type="Gene3D" id="3.40.50.2300">
    <property type="match status" value="1"/>
</dbReference>
<feature type="modified residue" description="4-aspartylphosphate" evidence="6 8">
    <location>
        <position position="55"/>
    </location>
</feature>
<keyword evidence="3 6" id="KW-0378">Hydrolase</keyword>
<organism evidence="11 12">
    <name type="scientific">Hathewaya proteolytica DSM 3090</name>
    <dbReference type="NCBI Taxonomy" id="1121331"/>
    <lineage>
        <taxon>Bacteria</taxon>
        <taxon>Bacillati</taxon>
        <taxon>Bacillota</taxon>
        <taxon>Clostridia</taxon>
        <taxon>Eubacteriales</taxon>
        <taxon>Clostridiaceae</taxon>
        <taxon>Hathewaya</taxon>
    </lineage>
</organism>
<dbReference type="PIRSF" id="PIRSF000876">
    <property type="entry name" value="RR_chemtxs_CheB"/>
    <property type="match status" value="1"/>
</dbReference>
<dbReference type="SMART" id="SM00448">
    <property type="entry name" value="REC"/>
    <property type="match status" value="1"/>
</dbReference>
<dbReference type="PANTHER" id="PTHR42872:SF6">
    <property type="entry name" value="PROTEIN-GLUTAMATE METHYLESTERASE_PROTEIN-GLUTAMINE GLUTAMINASE"/>
    <property type="match status" value="1"/>
</dbReference>
<comment type="function">
    <text evidence="6">Involved in chemotaxis. Part of a chemotaxis signal transduction system that modulates chemotaxis in response to various stimuli. Catalyzes the demethylation of specific methylglutamate residues introduced into the chemoreceptors (methyl-accepting chemotaxis proteins or MCP) by CheR. Also mediates the irreversible deamidation of specific glutamine residues to glutamic acid.</text>
</comment>
<dbReference type="EC" id="3.1.1.61" evidence="6"/>
<dbReference type="SUPFAM" id="SSF52738">
    <property type="entry name" value="Methylesterase CheB, C-terminal domain"/>
    <property type="match status" value="1"/>
</dbReference>
<dbReference type="NCBIfam" id="NF001965">
    <property type="entry name" value="PRK00742.1"/>
    <property type="match status" value="1"/>
</dbReference>
<dbReference type="PROSITE" id="PS50110">
    <property type="entry name" value="RESPONSE_REGULATORY"/>
    <property type="match status" value="1"/>
</dbReference>
<dbReference type="OrthoDB" id="9793421at2"/>
<dbReference type="CDD" id="cd17541">
    <property type="entry name" value="REC_CheB-like"/>
    <property type="match status" value="1"/>
</dbReference>
<feature type="active site" evidence="6 7">
    <location>
        <position position="294"/>
    </location>
</feature>
<protein>
    <recommendedName>
        <fullName evidence="6">Protein-glutamate methylesterase/protein-glutamine glutaminase</fullName>
        <ecNumber evidence="6">3.1.1.61</ecNumber>
        <ecNumber evidence="6">3.5.1.44</ecNumber>
    </recommendedName>
</protein>
<dbReference type="Proteomes" id="UP000183952">
    <property type="component" value="Unassembled WGS sequence"/>
</dbReference>
<dbReference type="STRING" id="1121331.SAMN02745248_00710"/>
<evidence type="ECO:0000256" key="1">
    <source>
        <dbReference type="ARBA" id="ARBA00022490"/>
    </source>
</evidence>
<keyword evidence="2 6" id="KW-0145">Chemotaxis</keyword>
<dbReference type="EMBL" id="FRAD01000005">
    <property type="protein sequence ID" value="SHJ68945.1"/>
    <property type="molecule type" value="Genomic_DNA"/>
</dbReference>
<keyword evidence="6 8" id="KW-0597">Phosphoprotein</keyword>
<dbReference type="InterPro" id="IPR011006">
    <property type="entry name" value="CheY-like_superfamily"/>
</dbReference>
<dbReference type="GO" id="GO:0050568">
    <property type="term" value="F:protein-glutamine glutaminase activity"/>
    <property type="evidence" value="ECO:0007669"/>
    <property type="project" value="UniProtKB-UniRule"/>
</dbReference>
<evidence type="ECO:0000256" key="4">
    <source>
        <dbReference type="ARBA" id="ARBA00024867"/>
    </source>
</evidence>
<comment type="PTM">
    <text evidence="6">Phosphorylated by CheA. Phosphorylation of the N-terminal regulatory domain activates the methylesterase activity.</text>
</comment>
<comment type="subcellular location">
    <subcellularLocation>
        <location evidence="6">Cytoplasm</location>
    </subcellularLocation>
</comment>
<evidence type="ECO:0000256" key="7">
    <source>
        <dbReference type="PROSITE-ProRule" id="PRU00050"/>
    </source>
</evidence>
<evidence type="ECO:0000256" key="5">
    <source>
        <dbReference type="ARBA" id="ARBA00048267"/>
    </source>
</evidence>
<dbReference type="InterPro" id="IPR035909">
    <property type="entry name" value="CheB_C"/>
</dbReference>
<gene>
    <name evidence="6" type="primary">cheB</name>
    <name evidence="11" type="ORF">SAMN02745248_00710</name>
</gene>
<sequence length="354" mass="38590">MSKIKVVVVDDSALMRKIISDMINSQDDMEVINTAKNGDELLKKLSPMPDVITLDVEMPVVNGIETLSILQQSHIQVPVIMLSSLTKSGADITMECLQLGAFDFISKPSGSISLDINKVKDELIDKIREAKNSRRFIPASWSPKEKEIPLVQSFGKSPKVVNKSKNIKAILIGASTGGPKALFQVITNLPKLDIPIFVVQHMPVGFTKSFAERLNNNSKMSVVEAENNMVIEKNTVYIAKAGYHLKVSQGNRLKLDESEPIWGVRPAVDKLFFSAVEVYNSNLLSLILTGMGRDGADGTAVVKDGGGITLCQDERSSTVYGMPKAAFATGKVDEVVSLDNAAKRITEIVMKRGV</sequence>
<dbReference type="RefSeq" id="WP_072902414.1">
    <property type="nucleotide sequence ID" value="NZ_FRAD01000005.1"/>
</dbReference>